<organism evidence="1 2">
    <name type="scientific">Adlercreutzia caecimuris</name>
    <dbReference type="NCBI Taxonomy" id="671266"/>
    <lineage>
        <taxon>Bacteria</taxon>
        <taxon>Bacillati</taxon>
        <taxon>Actinomycetota</taxon>
        <taxon>Coriobacteriia</taxon>
        <taxon>Eggerthellales</taxon>
        <taxon>Eggerthellaceae</taxon>
        <taxon>Adlercreutzia</taxon>
    </lineage>
</organism>
<name>A0A4S4G1K2_9ACTN</name>
<comment type="caution">
    <text evidence="1">The sequence shown here is derived from an EMBL/GenBank/DDBJ whole genome shotgun (WGS) entry which is preliminary data.</text>
</comment>
<protein>
    <recommendedName>
        <fullName evidence="3">Type II toxin-antitoxin system PemK/MazF family toxin</fullName>
    </recommendedName>
</protein>
<dbReference type="Gene3D" id="2.30.30.110">
    <property type="match status" value="1"/>
</dbReference>
<dbReference type="RefSeq" id="WP_136434336.1">
    <property type="nucleotide sequence ID" value="NZ_SSTJ01000006.1"/>
</dbReference>
<dbReference type="InterPro" id="IPR011067">
    <property type="entry name" value="Plasmid_toxin/cell-grow_inhib"/>
</dbReference>
<sequence length="117" mass="12793">MGFTMPSCDPKPGEIWLAYVEFLDHPGIGKARPVFVIDVESEMCIAIAAKATSKDLSADGLGRCVPIIDWRECGLLKPSYLRIDQKLEVAFENLLRDEPLGTLSPVYLELVVGALSA</sequence>
<evidence type="ECO:0008006" key="3">
    <source>
        <dbReference type="Google" id="ProtNLM"/>
    </source>
</evidence>
<dbReference type="SUPFAM" id="SSF50118">
    <property type="entry name" value="Cell growth inhibitor/plasmid maintenance toxic component"/>
    <property type="match status" value="1"/>
</dbReference>
<gene>
    <name evidence="1" type="ORF">E5986_06365</name>
</gene>
<dbReference type="AlphaFoldDB" id="A0A4S4G1K2"/>
<accession>A0A4S4G1K2</accession>
<dbReference type="Proteomes" id="UP000308978">
    <property type="component" value="Unassembled WGS sequence"/>
</dbReference>
<evidence type="ECO:0000313" key="1">
    <source>
        <dbReference type="EMBL" id="THG37380.1"/>
    </source>
</evidence>
<dbReference type="EMBL" id="SSTJ01000006">
    <property type="protein sequence ID" value="THG37380.1"/>
    <property type="molecule type" value="Genomic_DNA"/>
</dbReference>
<proteinExistence type="predicted"/>
<reference evidence="1 2" key="1">
    <citation type="submission" date="2019-04" db="EMBL/GenBank/DDBJ databases">
        <title>Microbes associate with the intestines of laboratory mice.</title>
        <authorList>
            <person name="Navarre W."/>
            <person name="Wong E."/>
            <person name="Huang K.C."/>
            <person name="Tropini C."/>
            <person name="Ng K."/>
            <person name="Yu B."/>
        </authorList>
    </citation>
    <scope>NUCLEOTIDE SEQUENCE [LARGE SCALE GENOMIC DNA]</scope>
    <source>
        <strain evidence="1 2">NM80_B27</strain>
    </source>
</reference>
<evidence type="ECO:0000313" key="2">
    <source>
        <dbReference type="Proteomes" id="UP000308978"/>
    </source>
</evidence>